<evidence type="ECO:0000256" key="1">
    <source>
        <dbReference type="SAM" id="Phobius"/>
    </source>
</evidence>
<organism evidence="2 3">
    <name type="scientific">Rotaria sordida</name>
    <dbReference type="NCBI Taxonomy" id="392033"/>
    <lineage>
        <taxon>Eukaryota</taxon>
        <taxon>Metazoa</taxon>
        <taxon>Spiralia</taxon>
        <taxon>Gnathifera</taxon>
        <taxon>Rotifera</taxon>
        <taxon>Eurotatoria</taxon>
        <taxon>Bdelloidea</taxon>
        <taxon>Philodinida</taxon>
        <taxon>Philodinidae</taxon>
        <taxon>Rotaria</taxon>
    </lineage>
</organism>
<evidence type="ECO:0000313" key="3">
    <source>
        <dbReference type="Proteomes" id="UP000663854"/>
    </source>
</evidence>
<dbReference type="AlphaFoldDB" id="A0A813SUR7"/>
<reference evidence="2" key="1">
    <citation type="submission" date="2021-02" db="EMBL/GenBank/DDBJ databases">
        <authorList>
            <person name="Nowell W R."/>
        </authorList>
    </citation>
    <scope>NUCLEOTIDE SEQUENCE</scope>
</reference>
<name>A0A813SUR7_9BILA</name>
<proteinExistence type="predicted"/>
<sequence>MINNRWAWDYCTLQDRLVPGLVKGGYPLKVPVNDWWWMLGGPLSGALALIAGIQAKQAQAKLAAAAAKPATPVAAA</sequence>
<dbReference type="EMBL" id="CAJNOH010000042">
    <property type="protein sequence ID" value="CAF0800180.1"/>
    <property type="molecule type" value="Genomic_DNA"/>
</dbReference>
<keyword evidence="1" id="KW-1133">Transmembrane helix</keyword>
<comment type="caution">
    <text evidence="2">The sequence shown here is derived from an EMBL/GenBank/DDBJ whole genome shotgun (WGS) entry which is preliminary data.</text>
</comment>
<keyword evidence="1" id="KW-0812">Transmembrane</keyword>
<gene>
    <name evidence="2" type="ORF">PYM288_LOCUS4569</name>
</gene>
<evidence type="ECO:0000313" key="2">
    <source>
        <dbReference type="EMBL" id="CAF0800180.1"/>
    </source>
</evidence>
<dbReference type="Proteomes" id="UP000663854">
    <property type="component" value="Unassembled WGS sequence"/>
</dbReference>
<protein>
    <submittedName>
        <fullName evidence="2">Uncharacterized protein</fullName>
    </submittedName>
</protein>
<accession>A0A813SUR7</accession>
<feature type="transmembrane region" description="Helical" evidence="1">
    <location>
        <begin position="35"/>
        <end position="53"/>
    </location>
</feature>
<keyword evidence="1" id="KW-0472">Membrane</keyword>